<dbReference type="EMBL" id="UZAN01062157">
    <property type="protein sequence ID" value="VDP93152.1"/>
    <property type="molecule type" value="Genomic_DNA"/>
</dbReference>
<reference evidence="2 3" key="2">
    <citation type="submission" date="2018-11" db="EMBL/GenBank/DDBJ databases">
        <authorList>
            <consortium name="Pathogen Informatics"/>
        </authorList>
    </citation>
    <scope>NUCLEOTIDE SEQUENCE [LARGE SCALE GENOMIC DNA]</scope>
    <source>
        <strain evidence="2 3">Egypt</strain>
    </source>
</reference>
<name>A0A183B9J9_9TREM</name>
<organism evidence="4">
    <name type="scientific">Echinostoma caproni</name>
    <dbReference type="NCBI Taxonomy" id="27848"/>
    <lineage>
        <taxon>Eukaryota</taxon>
        <taxon>Metazoa</taxon>
        <taxon>Spiralia</taxon>
        <taxon>Lophotrochozoa</taxon>
        <taxon>Platyhelminthes</taxon>
        <taxon>Trematoda</taxon>
        <taxon>Digenea</taxon>
        <taxon>Plagiorchiida</taxon>
        <taxon>Echinostomata</taxon>
        <taxon>Echinostomatoidea</taxon>
        <taxon>Echinostomatidae</taxon>
        <taxon>Echinostoma</taxon>
    </lineage>
</organism>
<dbReference type="Proteomes" id="UP000272942">
    <property type="component" value="Unassembled WGS sequence"/>
</dbReference>
<gene>
    <name evidence="2" type="ORF">ECPE_LOCUS15880</name>
</gene>
<keyword evidence="3" id="KW-1185">Reference proteome</keyword>
<sequence length="151" mass="16743">MDEKRRTCEEIGKELHAALCELDGDNFKRLSTQLRVLPRITRWPDVELCFRVPAITGVIPLTADIDLDALLGHIPSPPNSAQVETVNVRIDIDEDEVGPVVQSSEQASTLGTEETTFRTASSVEPPIGLGSTDYEDLLLVEDNWGQYCVDY</sequence>
<accession>A0A183B9J9</accession>
<dbReference type="AlphaFoldDB" id="A0A183B9J9"/>
<feature type="region of interest" description="Disordered" evidence="1">
    <location>
        <begin position="101"/>
        <end position="124"/>
    </location>
</feature>
<evidence type="ECO:0000313" key="3">
    <source>
        <dbReference type="Proteomes" id="UP000272942"/>
    </source>
</evidence>
<protein>
    <submittedName>
        <fullName evidence="4">NTP_transf_2 domain-containing protein</fullName>
    </submittedName>
</protein>
<proteinExistence type="predicted"/>
<evidence type="ECO:0000313" key="2">
    <source>
        <dbReference type="EMBL" id="VDP93152.1"/>
    </source>
</evidence>
<evidence type="ECO:0000313" key="4">
    <source>
        <dbReference type="WBParaSite" id="ECPE_0001592401-mRNA-1"/>
    </source>
</evidence>
<feature type="compositionally biased region" description="Polar residues" evidence="1">
    <location>
        <begin position="101"/>
        <end position="122"/>
    </location>
</feature>
<dbReference type="WBParaSite" id="ECPE_0001592401-mRNA-1">
    <property type="protein sequence ID" value="ECPE_0001592401-mRNA-1"/>
    <property type="gene ID" value="ECPE_0001592401"/>
</dbReference>
<reference evidence="4" key="1">
    <citation type="submission" date="2016-06" db="UniProtKB">
        <authorList>
            <consortium name="WormBaseParasite"/>
        </authorList>
    </citation>
    <scope>IDENTIFICATION</scope>
</reference>
<evidence type="ECO:0000256" key="1">
    <source>
        <dbReference type="SAM" id="MobiDB-lite"/>
    </source>
</evidence>